<dbReference type="Proteomes" id="UP001177021">
    <property type="component" value="Unassembled WGS sequence"/>
</dbReference>
<sequence length="150" mass="17075">MHKFQKVRWEVGFCISIKSYHTPPTPYNIPFFFFTLFLLSSLLPTTNFPLHDGSHILLHHHHHPIRPSTTITSSPTLHTRLKMKISFDNPTEMVTGKSPMVVCSGSPAKVVRIGEEAVQYRDLATKSTNPVFVFLEHVQAGRKRPLRSTV</sequence>
<protein>
    <submittedName>
        <fullName evidence="1">Uncharacterized protein</fullName>
    </submittedName>
</protein>
<evidence type="ECO:0000313" key="2">
    <source>
        <dbReference type="Proteomes" id="UP001177021"/>
    </source>
</evidence>
<gene>
    <name evidence="1" type="ORF">MILVUS5_LOCUS13940</name>
</gene>
<organism evidence="1 2">
    <name type="scientific">Trifolium pratense</name>
    <name type="common">Red clover</name>
    <dbReference type="NCBI Taxonomy" id="57577"/>
    <lineage>
        <taxon>Eukaryota</taxon>
        <taxon>Viridiplantae</taxon>
        <taxon>Streptophyta</taxon>
        <taxon>Embryophyta</taxon>
        <taxon>Tracheophyta</taxon>
        <taxon>Spermatophyta</taxon>
        <taxon>Magnoliopsida</taxon>
        <taxon>eudicotyledons</taxon>
        <taxon>Gunneridae</taxon>
        <taxon>Pentapetalae</taxon>
        <taxon>rosids</taxon>
        <taxon>fabids</taxon>
        <taxon>Fabales</taxon>
        <taxon>Fabaceae</taxon>
        <taxon>Papilionoideae</taxon>
        <taxon>50 kb inversion clade</taxon>
        <taxon>NPAAA clade</taxon>
        <taxon>Hologalegina</taxon>
        <taxon>IRL clade</taxon>
        <taxon>Trifolieae</taxon>
        <taxon>Trifolium</taxon>
    </lineage>
</organism>
<proteinExistence type="predicted"/>
<comment type="caution">
    <text evidence="1">The sequence shown here is derived from an EMBL/GenBank/DDBJ whole genome shotgun (WGS) entry which is preliminary data.</text>
</comment>
<evidence type="ECO:0000313" key="1">
    <source>
        <dbReference type="EMBL" id="CAJ2644992.1"/>
    </source>
</evidence>
<accession>A0ACB0JL66</accession>
<dbReference type="EMBL" id="CASHSV030000055">
    <property type="protein sequence ID" value="CAJ2644992.1"/>
    <property type="molecule type" value="Genomic_DNA"/>
</dbReference>
<keyword evidence="2" id="KW-1185">Reference proteome</keyword>
<reference evidence="1" key="1">
    <citation type="submission" date="2023-10" db="EMBL/GenBank/DDBJ databases">
        <authorList>
            <person name="Rodriguez Cubillos JULIANA M."/>
            <person name="De Vega J."/>
        </authorList>
    </citation>
    <scope>NUCLEOTIDE SEQUENCE</scope>
</reference>
<name>A0ACB0JL66_TRIPR</name>